<feature type="transmembrane region" description="Helical" evidence="5">
    <location>
        <begin position="351"/>
        <end position="375"/>
    </location>
</feature>
<reference evidence="6 7" key="1">
    <citation type="submission" date="2024-08" db="EMBL/GenBank/DDBJ databases">
        <title>Two novel Cytobacillus novel species.</title>
        <authorList>
            <person name="Liu G."/>
        </authorList>
    </citation>
    <scope>NUCLEOTIDE SEQUENCE [LARGE SCALE GENOMIC DNA]</scope>
    <source>
        <strain evidence="6 7">FJAT-54145</strain>
    </source>
</reference>
<dbReference type="InterPro" id="IPR001807">
    <property type="entry name" value="ClC"/>
</dbReference>
<feature type="transmembrane region" description="Helical" evidence="5">
    <location>
        <begin position="12"/>
        <end position="35"/>
    </location>
</feature>
<dbReference type="PANTHER" id="PTHR43427">
    <property type="entry name" value="CHLORIDE CHANNEL PROTEIN CLC-E"/>
    <property type="match status" value="1"/>
</dbReference>
<dbReference type="InterPro" id="IPR050368">
    <property type="entry name" value="ClC-type_chloride_channel"/>
</dbReference>
<feature type="transmembrane region" description="Helical" evidence="5">
    <location>
        <begin position="382"/>
        <end position="400"/>
    </location>
</feature>
<feature type="transmembrane region" description="Helical" evidence="5">
    <location>
        <begin position="262"/>
        <end position="278"/>
    </location>
</feature>
<comment type="subcellular location">
    <subcellularLocation>
        <location evidence="1">Membrane</location>
        <topology evidence="1">Multi-pass membrane protein</topology>
    </subcellularLocation>
</comment>
<keyword evidence="4 5" id="KW-0472">Membrane</keyword>
<keyword evidence="7" id="KW-1185">Reference proteome</keyword>
<dbReference type="CDD" id="cd03682">
    <property type="entry name" value="ClC_sycA_like"/>
    <property type="match status" value="1"/>
</dbReference>
<proteinExistence type="predicted"/>
<dbReference type="EMBL" id="JBIACK010000001">
    <property type="protein sequence ID" value="MFE8699661.1"/>
    <property type="molecule type" value="Genomic_DNA"/>
</dbReference>
<accession>A0ABW6K648</accession>
<feature type="transmembrane region" description="Helical" evidence="5">
    <location>
        <begin position="326"/>
        <end position="345"/>
    </location>
</feature>
<keyword evidence="3 5" id="KW-1133">Transmembrane helix</keyword>
<name>A0ABW6K648_9BACI</name>
<dbReference type="Pfam" id="PF00654">
    <property type="entry name" value="Voltage_CLC"/>
    <property type="match status" value="1"/>
</dbReference>
<evidence type="ECO:0000256" key="4">
    <source>
        <dbReference type="ARBA" id="ARBA00023136"/>
    </source>
</evidence>
<feature type="transmembrane region" description="Helical" evidence="5">
    <location>
        <begin position="100"/>
        <end position="117"/>
    </location>
</feature>
<evidence type="ECO:0000256" key="1">
    <source>
        <dbReference type="ARBA" id="ARBA00004141"/>
    </source>
</evidence>
<protein>
    <submittedName>
        <fullName evidence="6">Voltage-gated chloride channel family protein</fullName>
    </submittedName>
</protein>
<feature type="transmembrane region" description="Helical" evidence="5">
    <location>
        <begin position="298"/>
        <end position="319"/>
    </location>
</feature>
<feature type="transmembrane region" description="Helical" evidence="5">
    <location>
        <begin position="50"/>
        <end position="67"/>
    </location>
</feature>
<dbReference type="PRINTS" id="PR00762">
    <property type="entry name" value="CLCHANNEL"/>
</dbReference>
<evidence type="ECO:0000313" key="6">
    <source>
        <dbReference type="EMBL" id="MFE8699661.1"/>
    </source>
</evidence>
<organism evidence="6 7">
    <name type="scientific">Cytobacillus spartinae</name>
    <dbReference type="NCBI Taxonomy" id="3299023"/>
    <lineage>
        <taxon>Bacteria</taxon>
        <taxon>Bacillati</taxon>
        <taxon>Bacillota</taxon>
        <taxon>Bacilli</taxon>
        <taxon>Bacillales</taxon>
        <taxon>Bacillaceae</taxon>
        <taxon>Cytobacillus</taxon>
    </lineage>
</organism>
<feature type="transmembrane region" description="Helical" evidence="5">
    <location>
        <begin position="146"/>
        <end position="171"/>
    </location>
</feature>
<keyword evidence="2 5" id="KW-0812">Transmembrane</keyword>
<dbReference type="RefSeq" id="WP_389359027.1">
    <property type="nucleotide sequence ID" value="NZ_JBIACK010000001.1"/>
</dbReference>
<dbReference type="Proteomes" id="UP001601059">
    <property type="component" value="Unassembled WGS sequence"/>
</dbReference>
<dbReference type="InterPro" id="IPR014743">
    <property type="entry name" value="Cl-channel_core"/>
</dbReference>
<gene>
    <name evidence="6" type="ORF">ACFYKX_03375</name>
</gene>
<dbReference type="PANTHER" id="PTHR43427:SF12">
    <property type="entry name" value="CHLORIDE TRANSPORTER"/>
    <property type="match status" value="1"/>
</dbReference>
<evidence type="ECO:0000313" key="7">
    <source>
        <dbReference type="Proteomes" id="UP001601059"/>
    </source>
</evidence>
<dbReference type="Gene3D" id="1.10.3080.10">
    <property type="entry name" value="Clc chloride channel"/>
    <property type="match status" value="1"/>
</dbReference>
<feature type="transmembrane region" description="Helical" evidence="5">
    <location>
        <begin position="183"/>
        <end position="202"/>
    </location>
</feature>
<evidence type="ECO:0000256" key="3">
    <source>
        <dbReference type="ARBA" id="ARBA00022989"/>
    </source>
</evidence>
<evidence type="ECO:0000256" key="2">
    <source>
        <dbReference type="ARBA" id="ARBA00022692"/>
    </source>
</evidence>
<feature type="transmembrane region" description="Helical" evidence="5">
    <location>
        <begin position="222"/>
        <end position="241"/>
    </location>
</feature>
<evidence type="ECO:0000256" key="5">
    <source>
        <dbReference type="SAM" id="Phobius"/>
    </source>
</evidence>
<dbReference type="SUPFAM" id="SSF81340">
    <property type="entry name" value="Clc chloride channel"/>
    <property type="match status" value="1"/>
</dbReference>
<comment type="caution">
    <text evidence="6">The sequence shown here is derived from an EMBL/GenBank/DDBJ whole genome shotgun (WGS) entry which is preliminary data.</text>
</comment>
<sequence length="429" mass="47244">MTNQKYRVFFVILSKWIFWGTIVGLVIGTTTAFLLSTNDYLGEIREKNNWLVYFLPIGGLLIGYLYMNYGKKDGNNIAEGNNLIIDAVNGKARVLRRMGFLVYLGTFVTIIFGGSTGREGAAIQMGGSISETLNQFFKSHILDKKILLMSGISAGFGAAFGTPISGAVFGMEMTSVGKIKFEAFVPCLVSSFVGHYVTVHAWGVEHKEKLFVKHIPDLSPILFLKVIVLAIIFSLVAVLYCQLRHEIQKRSEKIFKENHMKRAFVGGLLVIALTWMVGTQDYNGRSLPMLEQAFTESVPPFAFLAKLIFTAVTLGMGFVGGEAIPLFFIGATLGNALSEIFHLPLSFIAPLGMVAVFCGGANTPIAAFLLAVELFDGKGVEYFFIACLISYICSGHHGLWPSQTLYPPKSRLYSVVESETIKNIEKNKF</sequence>